<feature type="region of interest" description="Disordered" evidence="1">
    <location>
        <begin position="329"/>
        <end position="352"/>
    </location>
</feature>
<feature type="compositionally biased region" description="Basic residues" evidence="1">
    <location>
        <begin position="339"/>
        <end position="348"/>
    </location>
</feature>
<feature type="compositionally biased region" description="Polar residues" evidence="1">
    <location>
        <begin position="487"/>
        <end position="501"/>
    </location>
</feature>
<reference evidence="2 3" key="1">
    <citation type="submission" date="2023-04" db="EMBL/GenBank/DDBJ databases">
        <title>Genome of Basidiobolus ranarum AG-B5.</title>
        <authorList>
            <person name="Stajich J.E."/>
            <person name="Carter-House D."/>
            <person name="Gryganskyi A."/>
        </authorList>
    </citation>
    <scope>NUCLEOTIDE SEQUENCE [LARGE SCALE GENOMIC DNA]</scope>
    <source>
        <strain evidence="2 3">AG-B5</strain>
    </source>
</reference>
<organism evidence="2 3">
    <name type="scientific">Basidiobolus ranarum</name>
    <dbReference type="NCBI Taxonomy" id="34480"/>
    <lineage>
        <taxon>Eukaryota</taxon>
        <taxon>Fungi</taxon>
        <taxon>Fungi incertae sedis</taxon>
        <taxon>Zoopagomycota</taxon>
        <taxon>Entomophthoromycotina</taxon>
        <taxon>Basidiobolomycetes</taxon>
        <taxon>Basidiobolales</taxon>
        <taxon>Basidiobolaceae</taxon>
        <taxon>Basidiobolus</taxon>
    </lineage>
</organism>
<accession>A0ABR2W163</accession>
<dbReference type="EMBL" id="JASJQH010007184">
    <property type="protein sequence ID" value="KAK9713042.1"/>
    <property type="molecule type" value="Genomic_DNA"/>
</dbReference>
<gene>
    <name evidence="2" type="ORF">K7432_006744</name>
</gene>
<feature type="region of interest" description="Disordered" evidence="1">
    <location>
        <begin position="1"/>
        <end position="42"/>
    </location>
</feature>
<dbReference type="Proteomes" id="UP001479436">
    <property type="component" value="Unassembled WGS sequence"/>
</dbReference>
<feature type="region of interest" description="Disordered" evidence="1">
    <location>
        <begin position="287"/>
        <end position="314"/>
    </location>
</feature>
<sequence length="675" mass="72527">MSEQTEELTRHDGVSLKKKRRSSVKQSPLTTPKPPKSEKGFSAILETLPLSKRRLFEKRGVIRVSPKTPPIEPKLKENSTMVKKKRKRGDKVETSKNLPPVVTPGDKNTNGSKKKIKLKKKLGGLGQDTGSTRDINPFDISGLDGEFIDETMDSSVNRKIIDTTSQYLLSKHSKSEKSDLSEEKGKGKGKDKHSSVKTETPKKTSKKIKSKSPTSAKIESKLVQPLSKQPTPTDSKSLPIENQASPVVVYEVKRDKAVHKKEKLFENINEHVKTDLIVKDVIERSIPQYSTSKNTKRQQQPVNETPSKKPNKRDISEVYVSKDIEVKPPNVVVNEEPKKKKRKKKKRKNALDVDSGSTIAIVEKAKGKTPSNIVAVPEAKNTTIPPITTSVQDGTDEHSTSAATTIIKTKKATIAPAVTPSKDKKIPVAPIMTSTPKVKKAAIAPAVTSSKVQRVTTASTVTPVQEVEDEPAISTMTSTSKGKKATITPTVTSTPKGKNATVTPTAASVQEVEDELTISTVATVPESKKATVASTVTPTPKIKKTDIAPAMASALKGKKVTVTPTATLAQGVEDELNIPTVATVPSDKKATIAPAVTPTSKIKKAVDEPTVASTPKGKKAAIQVKKVTVTPTVTVAQEVEDELNIPTAATAPKGKKATIALAVTSTPKGNKVTVT</sequence>
<evidence type="ECO:0000256" key="1">
    <source>
        <dbReference type="SAM" id="MobiDB-lite"/>
    </source>
</evidence>
<protein>
    <submittedName>
        <fullName evidence="2">Uncharacterized protein</fullName>
    </submittedName>
</protein>
<feature type="compositionally biased region" description="Polar residues" evidence="1">
    <location>
        <begin position="226"/>
        <end position="245"/>
    </location>
</feature>
<feature type="region of interest" description="Disordered" evidence="1">
    <location>
        <begin position="164"/>
        <end position="247"/>
    </location>
</feature>
<feature type="region of interest" description="Disordered" evidence="1">
    <location>
        <begin position="65"/>
        <end position="144"/>
    </location>
</feature>
<feature type="compositionally biased region" description="Basic and acidic residues" evidence="1">
    <location>
        <begin position="173"/>
        <end position="202"/>
    </location>
</feature>
<feature type="compositionally biased region" description="Polar residues" evidence="1">
    <location>
        <begin position="287"/>
        <end position="305"/>
    </location>
</feature>
<feature type="compositionally biased region" description="Basic residues" evidence="1">
    <location>
        <begin position="112"/>
        <end position="122"/>
    </location>
</feature>
<comment type="caution">
    <text evidence="2">The sequence shown here is derived from an EMBL/GenBank/DDBJ whole genome shotgun (WGS) entry which is preliminary data.</text>
</comment>
<proteinExistence type="predicted"/>
<feature type="non-terminal residue" evidence="2">
    <location>
        <position position="675"/>
    </location>
</feature>
<evidence type="ECO:0000313" key="2">
    <source>
        <dbReference type="EMBL" id="KAK9713042.1"/>
    </source>
</evidence>
<name>A0ABR2W163_9FUNG</name>
<keyword evidence="3" id="KW-1185">Reference proteome</keyword>
<evidence type="ECO:0000313" key="3">
    <source>
        <dbReference type="Proteomes" id="UP001479436"/>
    </source>
</evidence>
<feature type="region of interest" description="Disordered" evidence="1">
    <location>
        <begin position="474"/>
        <end position="501"/>
    </location>
</feature>